<gene>
    <name evidence="2" type="ORF">CITCOLO1_LOCUS16400</name>
</gene>
<name>A0ABP0YV00_9ROSI</name>
<organism evidence="2 3">
    <name type="scientific">Citrullus colocynthis</name>
    <name type="common">colocynth</name>
    <dbReference type="NCBI Taxonomy" id="252529"/>
    <lineage>
        <taxon>Eukaryota</taxon>
        <taxon>Viridiplantae</taxon>
        <taxon>Streptophyta</taxon>
        <taxon>Embryophyta</taxon>
        <taxon>Tracheophyta</taxon>
        <taxon>Spermatophyta</taxon>
        <taxon>Magnoliopsida</taxon>
        <taxon>eudicotyledons</taxon>
        <taxon>Gunneridae</taxon>
        <taxon>Pentapetalae</taxon>
        <taxon>rosids</taxon>
        <taxon>fabids</taxon>
        <taxon>Cucurbitales</taxon>
        <taxon>Cucurbitaceae</taxon>
        <taxon>Benincaseae</taxon>
        <taxon>Citrullus</taxon>
    </lineage>
</organism>
<dbReference type="EMBL" id="OZ021740">
    <property type="protein sequence ID" value="CAK9324174.1"/>
    <property type="molecule type" value="Genomic_DNA"/>
</dbReference>
<sequence length="125" mass="13741">MILQMLQGKNIKPNNDDSENSDSDPEEVSNPSDVSICPDIYDIVLDVVASYVMPKSLVVFSDELCDNVNDRFVRDYVGLMLLANSELIEVPFAGSNNDVPIATLGKSKNKTSQSSDRATRPATWT</sequence>
<reference evidence="2 3" key="1">
    <citation type="submission" date="2024-03" db="EMBL/GenBank/DDBJ databases">
        <authorList>
            <person name="Gkanogiannis A."/>
            <person name="Becerra Lopez-Lavalle L."/>
        </authorList>
    </citation>
    <scope>NUCLEOTIDE SEQUENCE [LARGE SCALE GENOMIC DNA]</scope>
</reference>
<evidence type="ECO:0000256" key="1">
    <source>
        <dbReference type="SAM" id="MobiDB-lite"/>
    </source>
</evidence>
<proteinExistence type="predicted"/>
<keyword evidence="3" id="KW-1185">Reference proteome</keyword>
<feature type="region of interest" description="Disordered" evidence="1">
    <location>
        <begin position="9"/>
        <end position="35"/>
    </location>
</feature>
<evidence type="ECO:0000313" key="3">
    <source>
        <dbReference type="Proteomes" id="UP001642487"/>
    </source>
</evidence>
<feature type="compositionally biased region" description="Acidic residues" evidence="1">
    <location>
        <begin position="16"/>
        <end position="27"/>
    </location>
</feature>
<feature type="compositionally biased region" description="Polar residues" evidence="1">
    <location>
        <begin position="110"/>
        <end position="125"/>
    </location>
</feature>
<dbReference type="Proteomes" id="UP001642487">
    <property type="component" value="Chromosome 6"/>
</dbReference>
<protein>
    <submittedName>
        <fullName evidence="2">Uncharacterized protein</fullName>
    </submittedName>
</protein>
<evidence type="ECO:0000313" key="2">
    <source>
        <dbReference type="EMBL" id="CAK9324174.1"/>
    </source>
</evidence>
<feature type="region of interest" description="Disordered" evidence="1">
    <location>
        <begin position="103"/>
        <end position="125"/>
    </location>
</feature>
<accession>A0ABP0YV00</accession>